<evidence type="ECO:0000256" key="1">
    <source>
        <dbReference type="ARBA" id="ARBA00022729"/>
    </source>
</evidence>
<dbReference type="Pfam" id="PF01915">
    <property type="entry name" value="Glyco_hydro_3_C"/>
    <property type="match status" value="1"/>
</dbReference>
<dbReference type="Gene3D" id="2.20.70.10">
    <property type="match status" value="1"/>
</dbReference>
<feature type="region of interest" description="Disordered" evidence="4">
    <location>
        <begin position="188"/>
        <end position="211"/>
    </location>
</feature>
<dbReference type="PROSITE" id="PS50020">
    <property type="entry name" value="WW_DOMAIN_2"/>
    <property type="match status" value="1"/>
</dbReference>
<feature type="domain" description="WW" evidence="6">
    <location>
        <begin position="212"/>
        <end position="244"/>
    </location>
</feature>
<dbReference type="InterPro" id="IPR001202">
    <property type="entry name" value="WW_dom"/>
</dbReference>
<dbReference type="SUPFAM" id="SSF50729">
    <property type="entry name" value="PH domain-like"/>
    <property type="match status" value="2"/>
</dbReference>
<name>A0ABP0GSJ1_CLALP</name>
<feature type="domain" description="PID" evidence="5">
    <location>
        <begin position="305"/>
        <end position="452"/>
    </location>
</feature>
<proteinExistence type="predicted"/>
<dbReference type="PANTHER" id="PTHR42721">
    <property type="entry name" value="SUGAR HYDROLASE-RELATED"/>
    <property type="match status" value="1"/>
</dbReference>
<dbReference type="InterPro" id="IPR011993">
    <property type="entry name" value="PH-like_dom_sf"/>
</dbReference>
<protein>
    <recommendedName>
        <fullName evidence="9">Beta-glucosidase</fullName>
    </recommendedName>
</protein>
<dbReference type="Pfam" id="PF00640">
    <property type="entry name" value="PID"/>
    <property type="match status" value="2"/>
</dbReference>
<dbReference type="PANTHER" id="PTHR42721:SF42">
    <property type="entry name" value="FIBRONECTIN TYPE III-LIKE DOMAIN-CONTAINING PROTEIN"/>
    <property type="match status" value="1"/>
</dbReference>
<sequence length="1336" mass="146524">MSINREENGIAPPSFLPLAHSHNIALDGIVGKEKDAVEEPKDTRNQLTISESEEDLINGNFQAESSRGETSALTSPIDEVTSLLENSNDGDSSAMSPSVTVQSDIPHAVYSSPNEDCKTDLLQTDSLPEELLVDSVNAMSLVSQNLVQFILNENDDAHDGSKLVFKESEVLTPGVELLWESEFARQYSDANEDGPNNNLLDNSDDDYKERDNKAHSGWRKLMDGNGAYYWNIETGATQYEVPRELENATDNSDLDTQHLESVDSSLAELEGAAFRYASLHIKDDDTTDRDDSSEWTVSSDTGRMFSVRSLGWLPMNECSSDPETSSANVNACIRHLSSSHGQIMDGIGSWGDGKNLMLIIEDEFLKLVDPTTQTVLSSQSIKHIRVWGVGRECAHDFAYVARDSRSRTYKCHVFRCDVSAKAIAHELHTVCKSLSDQHKKAILEDKEAEKEKLAMSTSIPAQRSEASTKFPVKYLGSKPVESVNGIQTIKSVIRDITTDNTALCEDATAAISASVLLITSTSTLKTHVNCRMRYMSFMGIGDDISLFAFISVVGDSAHCHVLQCLPNAVKLALSVQEACMLRFQKVVDSKQVLNNPPKAESSRRLTLDEVILQLSRGGAHENGPAPAIERLGIQPYQWNTECLHGYVTQTGGGTGFISPVGLASTFSTNRAYMVGRVAADEARANHNNFVKQGDYGDHTGLGCFAPVVNIMRHPLWGRNQETYGEDPILTSLMARAYVRGLQSTTPLHKSYNKEKKTSNTASTHQYPGTTATCKHYGVHDGPENIPTSRFSFNAKVSDHDLGTTFLPAFRQCVLAGAYGVMCSYNAINGVPACANKEMMEDILRGTFGFTGYVVSDEGAIEHIDTYFHYTNTPLETAIVSKNAGVDLELTYIGKTNRFTLLKEAVSEGKVTEKGLRESAKRLFFNRMSLGEFDPPEINPWTSVTTDDILNANHTKLAAEIAQDAMVLLKNNGLLPLPENKYEHIAVIGPFANNTDALMGDYGTNPNGHFSTPLDSAKALSGDATVGSGCVGPWDVNLPKCLVYDSKLVTQAITPRTQLIFVTLGTGRALEAESNDRTDMSLAGHQYQLLADVLKYANKRPVIVLLYSAGPLAIETEALNDPRVSAIFACHIPGQAGGAFTDLMYGKVVPAARLPYTWYRSNATLASITNYDMQDAKLTYRYTDDALFPFGYGLSYTSFLYKNARIHPSDVVSGCTEPVVLVDVSNEGNYDADEVIQVYVQSLNATVPTPRLQLVAFDRTHFNKGEMKTISLTIESFATAVWKEVGEKYDYYLEPGKFLVFIGGQQPGQATRLDSDVLQIPFSRTGSTVPLKKCDMS</sequence>
<evidence type="ECO:0000256" key="4">
    <source>
        <dbReference type="SAM" id="MobiDB-lite"/>
    </source>
</evidence>
<keyword evidence="3" id="KW-0326">Glycosidase</keyword>
<organism evidence="7 8">
    <name type="scientific">Clavelina lepadiformis</name>
    <name type="common">Light-bulb sea squirt</name>
    <name type="synonym">Ascidia lepadiformis</name>
    <dbReference type="NCBI Taxonomy" id="159417"/>
    <lineage>
        <taxon>Eukaryota</taxon>
        <taxon>Metazoa</taxon>
        <taxon>Chordata</taxon>
        <taxon>Tunicata</taxon>
        <taxon>Ascidiacea</taxon>
        <taxon>Aplousobranchia</taxon>
        <taxon>Clavelinidae</taxon>
        <taxon>Clavelina</taxon>
    </lineage>
</organism>
<evidence type="ECO:0000259" key="5">
    <source>
        <dbReference type="PROSITE" id="PS01179"/>
    </source>
</evidence>
<comment type="caution">
    <text evidence="7">The sequence shown here is derived from an EMBL/GenBank/DDBJ whole genome shotgun (WGS) entry which is preliminary data.</text>
</comment>
<dbReference type="InterPro" id="IPR036020">
    <property type="entry name" value="WW_dom_sf"/>
</dbReference>
<dbReference type="Pfam" id="PF14310">
    <property type="entry name" value="Fn3-like"/>
    <property type="match status" value="1"/>
</dbReference>
<dbReference type="InterPro" id="IPR006020">
    <property type="entry name" value="PTB/PI_dom"/>
</dbReference>
<dbReference type="Gene3D" id="3.40.50.1700">
    <property type="entry name" value="Glycoside hydrolase family 3 C-terminal domain"/>
    <property type="match status" value="1"/>
</dbReference>
<dbReference type="PROSITE" id="PS01179">
    <property type="entry name" value="PID"/>
    <property type="match status" value="2"/>
</dbReference>
<dbReference type="SMART" id="SM01217">
    <property type="entry name" value="Fn3_like"/>
    <property type="match status" value="1"/>
</dbReference>
<evidence type="ECO:0000256" key="2">
    <source>
        <dbReference type="ARBA" id="ARBA00022801"/>
    </source>
</evidence>
<evidence type="ECO:0000259" key="6">
    <source>
        <dbReference type="PROSITE" id="PS50020"/>
    </source>
</evidence>
<dbReference type="CDD" id="cd00201">
    <property type="entry name" value="WW"/>
    <property type="match status" value="1"/>
</dbReference>
<accession>A0ABP0GSJ1</accession>
<dbReference type="Proteomes" id="UP001642483">
    <property type="component" value="Unassembled WGS sequence"/>
</dbReference>
<dbReference type="SMART" id="SM00462">
    <property type="entry name" value="PTB"/>
    <property type="match status" value="2"/>
</dbReference>
<dbReference type="InterPro" id="IPR013783">
    <property type="entry name" value="Ig-like_fold"/>
</dbReference>
<reference evidence="7 8" key="1">
    <citation type="submission" date="2024-02" db="EMBL/GenBank/DDBJ databases">
        <authorList>
            <person name="Daric V."/>
            <person name="Darras S."/>
        </authorList>
    </citation>
    <scope>NUCLEOTIDE SEQUENCE [LARGE SCALE GENOMIC DNA]</scope>
</reference>
<dbReference type="InterPro" id="IPR036962">
    <property type="entry name" value="Glyco_hydro_3_N_sf"/>
</dbReference>
<dbReference type="PROSITE" id="PS01159">
    <property type="entry name" value="WW_DOMAIN_1"/>
    <property type="match status" value="1"/>
</dbReference>
<dbReference type="InterPro" id="IPR002772">
    <property type="entry name" value="Glyco_hydro_3_C"/>
</dbReference>
<keyword evidence="1" id="KW-0732">Signal</keyword>
<dbReference type="InterPro" id="IPR044993">
    <property type="entry name" value="BXL"/>
</dbReference>
<dbReference type="Pfam" id="PF00933">
    <property type="entry name" value="Glyco_hydro_3"/>
    <property type="match status" value="1"/>
</dbReference>
<evidence type="ECO:0000313" key="8">
    <source>
        <dbReference type="Proteomes" id="UP001642483"/>
    </source>
</evidence>
<dbReference type="Gene3D" id="2.30.29.30">
    <property type="entry name" value="Pleckstrin-homology domain (PH domain)/Phosphotyrosine-binding domain (PTB)"/>
    <property type="match status" value="2"/>
</dbReference>
<dbReference type="Gene3D" id="3.20.20.300">
    <property type="entry name" value="Glycoside hydrolase, family 3, N-terminal domain"/>
    <property type="match status" value="1"/>
</dbReference>
<dbReference type="InterPro" id="IPR001764">
    <property type="entry name" value="Glyco_hydro_3_N"/>
</dbReference>
<dbReference type="EMBL" id="CAWYQH010000141">
    <property type="protein sequence ID" value="CAK8694702.1"/>
    <property type="molecule type" value="Genomic_DNA"/>
</dbReference>
<keyword evidence="2" id="KW-0378">Hydrolase</keyword>
<dbReference type="Gene3D" id="2.60.40.10">
    <property type="entry name" value="Immunoglobulins"/>
    <property type="match status" value="1"/>
</dbReference>
<gene>
    <name evidence="7" type="ORF">CVLEPA_LOCUS28051</name>
</gene>
<dbReference type="SUPFAM" id="SSF51045">
    <property type="entry name" value="WW domain"/>
    <property type="match status" value="1"/>
</dbReference>
<dbReference type="InterPro" id="IPR026891">
    <property type="entry name" value="Fn3-like"/>
</dbReference>
<dbReference type="SUPFAM" id="SSF52279">
    <property type="entry name" value="Beta-D-glucan exohydrolase, C-terminal domain"/>
    <property type="match status" value="1"/>
</dbReference>
<evidence type="ECO:0000313" key="7">
    <source>
        <dbReference type="EMBL" id="CAK8694702.1"/>
    </source>
</evidence>
<dbReference type="InterPro" id="IPR017853">
    <property type="entry name" value="GH"/>
</dbReference>
<feature type="domain" description="PID" evidence="5">
    <location>
        <begin position="469"/>
        <end position="598"/>
    </location>
</feature>
<evidence type="ECO:0008006" key="9">
    <source>
        <dbReference type="Google" id="ProtNLM"/>
    </source>
</evidence>
<dbReference type="SUPFAM" id="SSF51445">
    <property type="entry name" value="(Trans)glycosidases"/>
    <property type="match status" value="1"/>
</dbReference>
<dbReference type="InterPro" id="IPR036881">
    <property type="entry name" value="Glyco_hydro_3_C_sf"/>
</dbReference>
<evidence type="ECO:0000256" key="3">
    <source>
        <dbReference type="ARBA" id="ARBA00023295"/>
    </source>
</evidence>
<keyword evidence="8" id="KW-1185">Reference proteome</keyword>